<dbReference type="AlphaFoldDB" id="A0A0G3ET75"/>
<dbReference type="OrthoDB" id="8943325at2"/>
<name>A0A0G3ET75_9BURK</name>
<keyword evidence="3" id="KW-1185">Reference proteome</keyword>
<dbReference type="PATRIC" id="fig|445709.3.peg.2177"/>
<protein>
    <submittedName>
        <fullName evidence="2">Uncharacterized protein</fullName>
    </submittedName>
</protein>
<reference evidence="3" key="1">
    <citation type="submission" date="2015-06" db="EMBL/GenBank/DDBJ databases">
        <authorList>
            <person name="Lim Y.L."/>
            <person name="Ee R."/>
            <person name="Yong D."/>
            <person name="How K.Y."/>
            <person name="Yin W.F."/>
            <person name="Chan K.G."/>
        </authorList>
    </citation>
    <scope>NUCLEOTIDE SEQUENCE [LARGE SCALE GENOMIC DNA]</scope>
    <source>
        <strain evidence="3">DSM 25325</strain>
    </source>
</reference>
<accession>A0A0G3ET75</accession>
<dbReference type="EMBL" id="CP011568">
    <property type="protein sequence ID" value="AKJ68527.1"/>
    <property type="molecule type" value="Genomic_DNA"/>
</dbReference>
<dbReference type="KEGG" id="ptx:ABW99_10190"/>
<evidence type="ECO:0000313" key="2">
    <source>
        <dbReference type="EMBL" id="AKJ68527.1"/>
    </source>
</evidence>
<dbReference type="Proteomes" id="UP000036700">
    <property type="component" value="Chromosome"/>
</dbReference>
<feature type="signal peptide" evidence="1">
    <location>
        <begin position="1"/>
        <end position="23"/>
    </location>
</feature>
<evidence type="ECO:0000256" key="1">
    <source>
        <dbReference type="SAM" id="SignalP"/>
    </source>
</evidence>
<organism evidence="2 3">
    <name type="scientific">Pandoraea thiooxydans</name>
    <dbReference type="NCBI Taxonomy" id="445709"/>
    <lineage>
        <taxon>Bacteria</taxon>
        <taxon>Pseudomonadati</taxon>
        <taxon>Pseudomonadota</taxon>
        <taxon>Betaproteobacteria</taxon>
        <taxon>Burkholderiales</taxon>
        <taxon>Burkholderiaceae</taxon>
        <taxon>Pandoraea</taxon>
    </lineage>
</organism>
<keyword evidence="1" id="KW-0732">Signal</keyword>
<evidence type="ECO:0000313" key="3">
    <source>
        <dbReference type="Proteomes" id="UP000036700"/>
    </source>
</evidence>
<proteinExistence type="predicted"/>
<dbReference type="STRING" id="445709.ABW99_10190"/>
<sequence>MKKLCMSVILAMFSVSALQIAHAATSKTTTHHPLNPYHHYKKKKVYRKAKKVAATPAVQPIPEGAEIWRCSDHQTMYIAGNMKRDAVLTMHWDGKNYKLPRQQTTTGADRFHDVASGMDLVVIPDKGMLFSDKSGERIADDCKTTAMAHENVVAPTQSSILLKAGK</sequence>
<feature type="chain" id="PRO_5002553374" evidence="1">
    <location>
        <begin position="24"/>
        <end position="166"/>
    </location>
</feature>
<dbReference type="RefSeq" id="WP_047214376.1">
    <property type="nucleotide sequence ID" value="NZ_CP011568.3"/>
</dbReference>
<gene>
    <name evidence="2" type="ORF">ABW99_10190</name>
</gene>